<organism evidence="3 4">
    <name type="scientific">Marinobacter daepoensis</name>
    <dbReference type="NCBI Taxonomy" id="262077"/>
    <lineage>
        <taxon>Bacteria</taxon>
        <taxon>Pseudomonadati</taxon>
        <taxon>Pseudomonadota</taxon>
        <taxon>Gammaproteobacteria</taxon>
        <taxon>Pseudomonadales</taxon>
        <taxon>Marinobacteraceae</taxon>
        <taxon>Marinobacter</taxon>
    </lineage>
</organism>
<accession>A0ABS3BGC9</accession>
<dbReference type="PANTHER" id="PTHR39176">
    <property type="entry name" value="PERIPLASMIC PROTEIN-RELATED"/>
    <property type="match status" value="1"/>
</dbReference>
<evidence type="ECO:0000313" key="3">
    <source>
        <dbReference type="EMBL" id="MBN7769295.1"/>
    </source>
</evidence>
<dbReference type="InterPro" id="IPR009739">
    <property type="entry name" value="LprI-like_N"/>
</dbReference>
<sequence length="204" mass="23348">MHKLLFFLILVSGTTLAQPTWDYQENVEYLANGDPSRIWLADGRKVEVIYEPIPWEEVDSWAEGKPLILGYRTGVGTLLHDPKTGKEIPVLSGLAQHPLDRILDQCLEENWTTLGMIECYGATHARWDAELNAHYKRLMNTLSPRQQALLRQSQKAWIAFKDAQLVSIHAIYDRDGTIWRVVQAQQAMKVTKEQAQRLNSFSGF</sequence>
<protein>
    <submittedName>
        <fullName evidence="3">DUF1311 domain-containing protein</fullName>
    </submittedName>
</protein>
<proteinExistence type="predicted"/>
<dbReference type="PANTHER" id="PTHR39176:SF1">
    <property type="entry name" value="PERIPLASMIC PROTEIN"/>
    <property type="match status" value="1"/>
</dbReference>
<keyword evidence="1" id="KW-0732">Signal</keyword>
<dbReference type="EMBL" id="JAFKDB010000008">
    <property type="protein sequence ID" value="MBN7769295.1"/>
    <property type="molecule type" value="Genomic_DNA"/>
</dbReference>
<dbReference type="RefSeq" id="WP_206556906.1">
    <property type="nucleotide sequence ID" value="NZ_JAFKDB010000008.1"/>
</dbReference>
<name>A0ABS3BGC9_9GAMM</name>
<evidence type="ECO:0000313" key="4">
    <source>
        <dbReference type="Proteomes" id="UP000664344"/>
    </source>
</evidence>
<evidence type="ECO:0000259" key="2">
    <source>
        <dbReference type="Pfam" id="PF07007"/>
    </source>
</evidence>
<feature type="domain" description="Lysozyme inhibitor LprI-like N-terminal" evidence="2">
    <location>
        <begin position="112"/>
        <end position="198"/>
    </location>
</feature>
<reference evidence="3 4" key="1">
    <citation type="submission" date="2021-02" db="EMBL/GenBank/DDBJ databases">
        <title>PHA producing bacteria isolated from coastal sediment in Guangdong, Shenzhen.</title>
        <authorList>
            <person name="Zheng W."/>
            <person name="Yu S."/>
            <person name="Huang Y."/>
        </authorList>
    </citation>
    <scope>NUCLEOTIDE SEQUENCE [LARGE SCALE GENOMIC DNA]</scope>
    <source>
        <strain evidence="3 4">TN21-5</strain>
    </source>
</reference>
<dbReference type="Proteomes" id="UP000664344">
    <property type="component" value="Unassembled WGS sequence"/>
</dbReference>
<gene>
    <name evidence="3" type="ORF">JYP53_05175</name>
</gene>
<dbReference type="Pfam" id="PF07007">
    <property type="entry name" value="LprI"/>
    <property type="match status" value="1"/>
</dbReference>
<feature type="signal peptide" evidence="1">
    <location>
        <begin position="1"/>
        <end position="17"/>
    </location>
</feature>
<comment type="caution">
    <text evidence="3">The sequence shown here is derived from an EMBL/GenBank/DDBJ whole genome shotgun (WGS) entry which is preliminary data.</text>
</comment>
<keyword evidence="4" id="KW-1185">Reference proteome</keyword>
<evidence type="ECO:0000256" key="1">
    <source>
        <dbReference type="SAM" id="SignalP"/>
    </source>
</evidence>
<dbReference type="Gene3D" id="1.20.1270.180">
    <property type="match status" value="1"/>
</dbReference>
<feature type="chain" id="PRO_5046070952" evidence="1">
    <location>
        <begin position="18"/>
        <end position="204"/>
    </location>
</feature>